<dbReference type="EMBL" id="QSQN01000002">
    <property type="protein sequence ID" value="RGK42699.1"/>
    <property type="molecule type" value="Genomic_DNA"/>
</dbReference>
<dbReference type="AlphaFoldDB" id="A0A3E4LZ56"/>
<dbReference type="Pfam" id="PF03776">
    <property type="entry name" value="MinE"/>
    <property type="match status" value="1"/>
</dbReference>
<evidence type="ECO:0000313" key="5">
    <source>
        <dbReference type="EMBL" id="RHJ64404.1"/>
    </source>
</evidence>
<dbReference type="Proteomes" id="UP000285832">
    <property type="component" value="Unassembled WGS sequence"/>
</dbReference>
<protein>
    <submittedName>
        <fullName evidence="3">Cell division topological specificity factor MinE</fullName>
    </submittedName>
</protein>
<dbReference type="InterPro" id="IPR005527">
    <property type="entry name" value="MinE"/>
</dbReference>
<comment type="caution">
    <text evidence="3">The sequence shown here is derived from an EMBL/GenBank/DDBJ whole genome shotgun (WGS) entry which is preliminary data.</text>
</comment>
<name>A0A3E4LZ56_9FIRM</name>
<gene>
    <name evidence="5" type="ORF">DW116_00490</name>
    <name evidence="4" type="ORF">DW672_00440</name>
    <name evidence="3" type="ORF">DXD17_01075</name>
</gene>
<dbReference type="GeneID" id="77333915"/>
<comment type="similarity">
    <text evidence="1">Belongs to the MinE family.</text>
</comment>
<proteinExistence type="inferred from homology"/>
<evidence type="ECO:0000313" key="3">
    <source>
        <dbReference type="EMBL" id="RGK42699.1"/>
    </source>
</evidence>
<evidence type="ECO:0000313" key="6">
    <source>
        <dbReference type="Proteomes" id="UP000260793"/>
    </source>
</evidence>
<dbReference type="Gene3D" id="3.30.1070.10">
    <property type="entry name" value="Cell division topological specificity factor MinE"/>
    <property type="match status" value="1"/>
</dbReference>
<evidence type="ECO:0000313" key="8">
    <source>
        <dbReference type="Proteomes" id="UP000285832"/>
    </source>
</evidence>
<dbReference type="Proteomes" id="UP000284902">
    <property type="component" value="Unassembled WGS sequence"/>
</dbReference>
<evidence type="ECO:0000256" key="2">
    <source>
        <dbReference type="ARBA" id="ARBA00025265"/>
    </source>
</evidence>
<dbReference type="SUPFAM" id="SSF55229">
    <property type="entry name" value="Cell division protein MinE topological specificity domain"/>
    <property type="match status" value="1"/>
</dbReference>
<dbReference type="GO" id="GO:0032955">
    <property type="term" value="P:regulation of division septum assembly"/>
    <property type="evidence" value="ECO:0007669"/>
    <property type="project" value="InterPro"/>
</dbReference>
<dbReference type="RefSeq" id="WP_005610066.1">
    <property type="nucleotide sequence ID" value="NZ_CABKOA010000029.1"/>
</dbReference>
<evidence type="ECO:0000256" key="1">
    <source>
        <dbReference type="ARBA" id="ARBA00008168"/>
    </source>
</evidence>
<dbReference type="GO" id="GO:0051301">
    <property type="term" value="P:cell division"/>
    <property type="evidence" value="ECO:0007669"/>
    <property type="project" value="UniProtKB-KW"/>
</dbReference>
<evidence type="ECO:0000313" key="4">
    <source>
        <dbReference type="EMBL" id="RHF63347.1"/>
    </source>
</evidence>
<accession>A0A3E4LZ56</accession>
<sequence>MSVPSVAIAKDRLKNLLMSDRIQCTQDMTERLSKDLYQVIAKYMELDPEKVTIEITRNDIHIKYTGENH</sequence>
<keyword evidence="3" id="KW-0132">Cell division</keyword>
<evidence type="ECO:0000313" key="7">
    <source>
        <dbReference type="Proteomes" id="UP000284902"/>
    </source>
</evidence>
<dbReference type="InterPro" id="IPR036707">
    <property type="entry name" value="MinE_sf"/>
</dbReference>
<dbReference type="Proteomes" id="UP000260793">
    <property type="component" value="Unassembled WGS sequence"/>
</dbReference>
<comment type="function">
    <text evidence="2">Prevents the cell division inhibition by proteins MinC and MinD at internal division sites while permitting inhibition at polar sites. This ensures cell division at the proper site by restricting the formation of a division septum at the midpoint of the long axis of the cell.</text>
</comment>
<reference evidence="6 7" key="1">
    <citation type="submission" date="2018-08" db="EMBL/GenBank/DDBJ databases">
        <title>A genome reference for cultivated species of the human gut microbiota.</title>
        <authorList>
            <person name="Zou Y."/>
            <person name="Xue W."/>
            <person name="Luo G."/>
        </authorList>
    </citation>
    <scope>NUCLEOTIDE SEQUENCE [LARGE SCALE GENOMIC DNA]</scope>
    <source>
        <strain evidence="5 8">AM09-9</strain>
        <strain evidence="4 7">AM25-1LB</strain>
        <strain evidence="3 6">TF11-7</strain>
    </source>
</reference>
<organism evidence="3 6">
    <name type="scientific">[Ruminococcus] lactaris</name>
    <dbReference type="NCBI Taxonomy" id="46228"/>
    <lineage>
        <taxon>Bacteria</taxon>
        <taxon>Bacillati</taxon>
        <taxon>Bacillota</taxon>
        <taxon>Clostridia</taxon>
        <taxon>Lachnospirales</taxon>
        <taxon>Lachnospiraceae</taxon>
        <taxon>Mediterraneibacter</taxon>
    </lineage>
</organism>
<keyword evidence="3" id="KW-0131">Cell cycle</keyword>
<dbReference type="EMBL" id="QRMI01000001">
    <property type="protein sequence ID" value="RHJ64404.1"/>
    <property type="molecule type" value="Genomic_DNA"/>
</dbReference>
<dbReference type="EMBL" id="QRHG01000001">
    <property type="protein sequence ID" value="RHF63347.1"/>
    <property type="molecule type" value="Genomic_DNA"/>
</dbReference>